<reference evidence="2 3" key="1">
    <citation type="submission" date="2018-03" db="EMBL/GenBank/DDBJ databases">
        <title>Genomic Encyclopedia of Type Strains, Phase III (KMG-III): the genomes of soil and plant-associated and newly described type strains.</title>
        <authorList>
            <person name="Whitman W."/>
        </authorList>
    </citation>
    <scope>NUCLEOTIDE SEQUENCE [LARGE SCALE GENOMIC DNA]</scope>
    <source>
        <strain evidence="2 3">CGMCC 4.7097</strain>
    </source>
</reference>
<keyword evidence="3" id="KW-1185">Reference proteome</keyword>
<dbReference type="AlphaFoldDB" id="A0A2P8I4A6"/>
<dbReference type="Gene3D" id="1.25.40.10">
    <property type="entry name" value="Tetratricopeptide repeat domain"/>
    <property type="match status" value="2"/>
</dbReference>
<dbReference type="InterPro" id="IPR011990">
    <property type="entry name" value="TPR-like_helical_dom_sf"/>
</dbReference>
<evidence type="ECO:0000313" key="2">
    <source>
        <dbReference type="EMBL" id="PSL53302.1"/>
    </source>
</evidence>
<accession>A0A2P8I4A6</accession>
<dbReference type="Proteomes" id="UP000241118">
    <property type="component" value="Unassembled WGS sequence"/>
</dbReference>
<organism evidence="2 3">
    <name type="scientific">Saccharothrix carnea</name>
    <dbReference type="NCBI Taxonomy" id="1280637"/>
    <lineage>
        <taxon>Bacteria</taxon>
        <taxon>Bacillati</taxon>
        <taxon>Actinomycetota</taxon>
        <taxon>Actinomycetes</taxon>
        <taxon>Pseudonocardiales</taxon>
        <taxon>Pseudonocardiaceae</taxon>
        <taxon>Saccharothrix</taxon>
    </lineage>
</organism>
<gene>
    <name evidence="2" type="ORF">B0I31_10992</name>
</gene>
<dbReference type="Pfam" id="PF12770">
    <property type="entry name" value="CHAT"/>
    <property type="match status" value="1"/>
</dbReference>
<feature type="domain" description="CHAT" evidence="1">
    <location>
        <begin position="922"/>
        <end position="1187"/>
    </location>
</feature>
<dbReference type="InterPro" id="IPR024983">
    <property type="entry name" value="CHAT_dom"/>
</dbReference>
<name>A0A2P8I4A6_SACCR</name>
<sequence>MLADEPVADGEEVDWHLLEVLFALETEDVPEETFDRLVEAQWREVDALPPGTPEQRAGMLLLVGLLSAAAQRFADPARDWEAVAVARLATREPVDEEERPHLLAVLMTALLNWYSRTGDVPALLESIEAGRLGLAADGGADRWALQANLGHALTLAFRERGDVPLLDEAIGLLRLAVAGRPQDEPESALAPMQLGIALHLRFAAGGGEDLLTEAVASAREAAAEPAADASTAGVVHTNLCTIARTAFEHFGAADLLAESIRVGRTALALLPTGDSNRHDAAAALGTALLARYKSVGDDAALRQARSLLQEVCATSRPDHPGRVGWLTNFADCLRTWFTHTGHIDVLVQAREVAAEAARADLANGPDRAVLLSTLADVLLSVHVHNQDPEVLDEAVRLLREAVQVTAGSAAAAVYLEALAHALDLVHKTTGERDALIEAIDLAHRAADAVADHRPARSRYLSGLGQVLDTGYRRIGDLTLLRRAVDAYSEALAITGADSPVLLSGAAGALSTLADRTGDVALLDQAVALYRSALAAVPQESPVHAAYMGSLGGTLEKVHRATGDRSAEREAIEVMRTAVAKGDLLPPISRASLLYALAIMLSDTDEADTDPLVLDEAAGFARRAVNLLPATEVHSAAARHTLAVVLLAKHRLIGDPSSLTEASRHFVAAAEVATAPPVITFGARWRSASTSALLGADEHAVSQVEQAAVLLPEIAPEALAEADRLHMVTSTAGFPATALAVLARAGRPERAAELLEQTRGILLTDAITSRSGVDELRAIRPDLADEVTRLRLVRTALNDPGEAPPAALRNRELWTVHWGRLLREVRALPGFDRFLVPPTYDELRAEATEGPIVYVAADERGGLALIVTRDEPIVVELPAADFRTVTGQLAVLRHADELAAGPSRDGWHAAQGLAGYVLAWTWIAIAEPVLDRLGEVDRLWWCPVGVVGALPLHAAGLGRGSGRSVLDRAVTSYTPTIRALARSRTTPEAPAGSLLVVAAPEATGAALPAVRREVARIAAKVPGATVLDADATRDQVLEQLPHHRFAHFACHGVADAARPAESRLLLADHRTHPLTVEAIARLRLTGAEIAYLSSCSTAETSARHRDEFTHLAGALQLAGFREVVGTLWPVGDRLAADLAERLYDRVVVDGEVRTTRGSTARALHQAVRELRAAQPHRPLDWAPYAHFGR</sequence>
<evidence type="ECO:0000313" key="3">
    <source>
        <dbReference type="Proteomes" id="UP000241118"/>
    </source>
</evidence>
<proteinExistence type="predicted"/>
<comment type="caution">
    <text evidence="2">The sequence shown here is derived from an EMBL/GenBank/DDBJ whole genome shotgun (WGS) entry which is preliminary data.</text>
</comment>
<evidence type="ECO:0000259" key="1">
    <source>
        <dbReference type="Pfam" id="PF12770"/>
    </source>
</evidence>
<protein>
    <submittedName>
        <fullName evidence="2">CHAT domain-containing protein</fullName>
    </submittedName>
</protein>
<dbReference type="EMBL" id="PYAX01000009">
    <property type="protein sequence ID" value="PSL53302.1"/>
    <property type="molecule type" value="Genomic_DNA"/>
</dbReference>